<evidence type="ECO:0000313" key="2">
    <source>
        <dbReference type="EMBL" id="QLB42026.1"/>
    </source>
</evidence>
<evidence type="ECO:0000259" key="1">
    <source>
        <dbReference type="Pfam" id="PF08346"/>
    </source>
</evidence>
<dbReference type="KEGG" id="mpeg:HV560_03890"/>
<organism evidence="2 3">
    <name type="scientific">Mannheimia pernigra</name>
    <dbReference type="NCBI Taxonomy" id="111844"/>
    <lineage>
        <taxon>Bacteria</taxon>
        <taxon>Pseudomonadati</taxon>
        <taxon>Pseudomonadota</taxon>
        <taxon>Gammaproteobacteria</taxon>
        <taxon>Pasteurellales</taxon>
        <taxon>Pasteurellaceae</taxon>
        <taxon>Mannheimia</taxon>
    </lineage>
</organism>
<dbReference type="RefSeq" id="WP_176812191.1">
    <property type="nucleotide sequence ID" value="NZ_CP055305.1"/>
</dbReference>
<dbReference type="AlphaFoldDB" id="A0ABD7A7I5"/>
<dbReference type="Proteomes" id="UP000509784">
    <property type="component" value="Chromosome"/>
</dbReference>
<feature type="domain" description="AntA/AntB antirepressor" evidence="1">
    <location>
        <begin position="30"/>
        <end position="102"/>
    </location>
</feature>
<gene>
    <name evidence="2" type="ORF">HV560_03890</name>
</gene>
<dbReference type="EMBL" id="CP055305">
    <property type="protein sequence ID" value="QLB42026.1"/>
    <property type="molecule type" value="Genomic_DNA"/>
</dbReference>
<dbReference type="InterPro" id="IPR013557">
    <property type="entry name" value="AntA/B_antirep"/>
</dbReference>
<sequence>MTAENYSATQLTEFLPIVTQQHQGEIKQLVDGRQLWQFLESKQHFADWIVKAIEAGFFEKNKDYFTFHKIMNRKQGVRGASKRNEYLLTVSMAKELAMLEQNEQGKLARRYFIQCEERLSQLAPNDVIQYRQQWHKDREAVKTPFKRMCNALEQARERKGKATSKFHYTNEAKMLMEVLLGMNVHHWRQAHNIIGDTRNALNAEQLLKLEYLEQANSLLLDMGLLNYQQRKAKLTEILSTKFNKKIMAVL</sequence>
<name>A0ABD7A7I5_9PAST</name>
<proteinExistence type="predicted"/>
<accession>A0ABD7A7I5</accession>
<reference evidence="2 3" key="1">
    <citation type="submission" date="2020-06" db="EMBL/GenBank/DDBJ databases">
        <title>Mannheimia pernigra sp. nov. isolated from bovine respiratory tract.</title>
        <authorList>
            <person name="Kuhnert P."/>
            <person name="Akarsu-Egger H."/>
        </authorList>
    </citation>
    <scope>NUCLEOTIDE SEQUENCE [LARGE SCALE GENOMIC DNA]</scope>
    <source>
        <strain evidence="2 3">17CN0883</strain>
    </source>
</reference>
<evidence type="ECO:0000313" key="3">
    <source>
        <dbReference type="Proteomes" id="UP000509784"/>
    </source>
</evidence>
<dbReference type="Pfam" id="PF08346">
    <property type="entry name" value="AntA"/>
    <property type="match status" value="1"/>
</dbReference>
<protein>
    <submittedName>
        <fullName evidence="2">AntA/AntB antirepressor family protein</fullName>
    </submittedName>
</protein>